<evidence type="ECO:0000256" key="2">
    <source>
        <dbReference type="ARBA" id="ARBA00004749"/>
    </source>
</evidence>
<dbReference type="InterPro" id="IPR010971">
    <property type="entry name" value="UbiH/COQ6"/>
</dbReference>
<evidence type="ECO:0000256" key="6">
    <source>
        <dbReference type="ARBA" id="ARBA00023002"/>
    </source>
</evidence>
<dbReference type="NCBIfam" id="TIGR01988">
    <property type="entry name" value="Ubi-OHases"/>
    <property type="match status" value="1"/>
</dbReference>
<dbReference type="InterPro" id="IPR036188">
    <property type="entry name" value="FAD/NAD-bd_sf"/>
</dbReference>
<dbReference type="GO" id="GO:0006744">
    <property type="term" value="P:ubiquinone biosynthetic process"/>
    <property type="evidence" value="ECO:0007669"/>
    <property type="project" value="UniProtKB-UniPathway"/>
</dbReference>
<dbReference type="EMBL" id="CP018889">
    <property type="protein sequence ID" value="AUI69716.1"/>
    <property type="molecule type" value="Genomic_DNA"/>
</dbReference>
<dbReference type="NCBIfam" id="TIGR01984">
    <property type="entry name" value="UbiH"/>
    <property type="match status" value="1"/>
</dbReference>
<keyword evidence="10" id="KW-1185">Reference proteome</keyword>
<dbReference type="UniPathway" id="UPA00232"/>
<dbReference type="STRING" id="288004.AL038_10135"/>
<comment type="pathway">
    <text evidence="2">Cofactor biosynthesis; ubiquinone biosynthesis.</text>
</comment>
<keyword evidence="4" id="KW-0285">Flavoprotein</keyword>
<dbReference type="InterPro" id="IPR002938">
    <property type="entry name" value="FAD-bd"/>
</dbReference>
<keyword evidence="5" id="KW-0274">FAD</keyword>
<dbReference type="RefSeq" id="WP_062152475.1">
    <property type="nucleotide sequence ID" value="NZ_CP012373.2"/>
</dbReference>
<evidence type="ECO:0000256" key="5">
    <source>
        <dbReference type="ARBA" id="ARBA00022827"/>
    </source>
</evidence>
<dbReference type="Gene3D" id="3.50.50.60">
    <property type="entry name" value="FAD/NAD(P)-binding domain"/>
    <property type="match status" value="2"/>
</dbReference>
<dbReference type="SUPFAM" id="SSF51905">
    <property type="entry name" value="FAD/NAD(P)-binding domain"/>
    <property type="match status" value="1"/>
</dbReference>
<sequence>MTTLYDLVIIGGGLVGTSLACALRHTPLKIALVEANEWITTSGKSHYDDRVLALTHTSQRILQGLQVWQTIAPAITPIQQIHVSEQGGFGMTRLNAKTAQLPALGYTIRAKQLSQALQQAVSQTSQTVFAPAQVTQVCFNEQYIELQLQHQAQTQLLQTRLLVIAEGGQSKIRDYVGIEAHESAYGQTAITCNVTLSQAHHHIAYERFTPTGPLALLPLENRDCSLIWTVSSDDTVRALALNDADFLQVIQQAFGWRAGQFIHTGQRVAYPLRLVRTESSDYPRLTVIGNAAHTLHPIAGQGFNLGLRDVASLAQAIIETLQAGNVDIGDITTLDCYQQYQQPDQNRVTTLTNQMVKVFSNDFFPLQVARNLGILTVDAIPLLKQIVIQQMTGLNGHPSRLLMGMPLTM</sequence>
<feature type="domain" description="FAD-binding" evidence="8">
    <location>
        <begin position="6"/>
        <end position="323"/>
    </location>
</feature>
<dbReference type="EC" id="1.14.13.-" evidence="9"/>
<reference evidence="10" key="1">
    <citation type="submission" date="2016-12" db="EMBL/GenBank/DDBJ databases">
        <title>Complete Genome Sequence of Beggiatoa leptomitiformis D-401.</title>
        <authorList>
            <person name="Fomenkov A."/>
            <person name="Vincze T."/>
            <person name="Grabovich M."/>
            <person name="Anton B.P."/>
            <person name="Dubinina G."/>
            <person name="Orlova M."/>
            <person name="Belousova E."/>
            <person name="Roberts R.J."/>
        </authorList>
    </citation>
    <scope>NUCLEOTIDE SEQUENCE [LARGE SCALE GENOMIC DNA]</scope>
    <source>
        <strain evidence="10">D-401</strain>
    </source>
</reference>
<dbReference type="InterPro" id="IPR011295">
    <property type="entry name" value="UbiH"/>
</dbReference>
<dbReference type="Proteomes" id="UP000234271">
    <property type="component" value="Chromosome"/>
</dbReference>
<gene>
    <name evidence="9" type="primary">ubiH</name>
    <name evidence="9" type="synonym">visB</name>
    <name evidence="9" type="ORF">BLE401_14145</name>
</gene>
<evidence type="ECO:0000256" key="4">
    <source>
        <dbReference type="ARBA" id="ARBA00022630"/>
    </source>
</evidence>
<dbReference type="GO" id="GO:0008681">
    <property type="term" value="F:2-octaprenyl-6-methoxyphenol hydroxylase activity"/>
    <property type="evidence" value="ECO:0007669"/>
    <property type="project" value="InterPro"/>
</dbReference>
<protein>
    <submittedName>
        <fullName evidence="9">2-octaprenyl-6-methoxyphenyl hydroxylase</fullName>
        <ecNumber evidence="9">1.14.13.-</ecNumber>
    </submittedName>
</protein>
<name>A0A2N9YHL9_9GAMM</name>
<dbReference type="PROSITE" id="PS01304">
    <property type="entry name" value="UBIH"/>
    <property type="match status" value="1"/>
</dbReference>
<evidence type="ECO:0000259" key="8">
    <source>
        <dbReference type="Pfam" id="PF01494"/>
    </source>
</evidence>
<keyword evidence="7" id="KW-0503">Monooxygenase</keyword>
<dbReference type="PRINTS" id="PR00420">
    <property type="entry name" value="RNGMNOXGNASE"/>
</dbReference>
<evidence type="ECO:0000256" key="1">
    <source>
        <dbReference type="ARBA" id="ARBA00001974"/>
    </source>
</evidence>
<accession>A0A2N9YHL9</accession>
<evidence type="ECO:0000313" key="9">
    <source>
        <dbReference type="EMBL" id="AUI69716.1"/>
    </source>
</evidence>
<dbReference type="InterPro" id="IPR051205">
    <property type="entry name" value="UbiH/COQ6_monooxygenase"/>
</dbReference>
<dbReference type="PANTHER" id="PTHR43876">
    <property type="entry name" value="UBIQUINONE BIOSYNTHESIS MONOOXYGENASE COQ6, MITOCHONDRIAL"/>
    <property type="match status" value="1"/>
</dbReference>
<dbReference type="OrthoDB" id="9769565at2"/>
<evidence type="ECO:0000256" key="3">
    <source>
        <dbReference type="ARBA" id="ARBA00005349"/>
    </source>
</evidence>
<organism evidence="9 10">
    <name type="scientific">Beggiatoa leptomitoformis</name>
    <dbReference type="NCBI Taxonomy" id="288004"/>
    <lineage>
        <taxon>Bacteria</taxon>
        <taxon>Pseudomonadati</taxon>
        <taxon>Pseudomonadota</taxon>
        <taxon>Gammaproteobacteria</taxon>
        <taxon>Thiotrichales</taxon>
        <taxon>Thiotrichaceae</taxon>
        <taxon>Beggiatoa</taxon>
    </lineage>
</organism>
<dbReference type="AlphaFoldDB" id="A0A2N9YHL9"/>
<proteinExistence type="inferred from homology"/>
<comment type="similarity">
    <text evidence="3">Belongs to the UbiH/COQ6 family.</text>
</comment>
<comment type="cofactor">
    <cofactor evidence="1">
        <name>FAD</name>
        <dbReference type="ChEBI" id="CHEBI:57692"/>
    </cofactor>
</comment>
<keyword evidence="6 9" id="KW-0560">Oxidoreductase</keyword>
<dbReference type="KEGG" id="blep:AL038_10135"/>
<evidence type="ECO:0000313" key="10">
    <source>
        <dbReference type="Proteomes" id="UP000234271"/>
    </source>
</evidence>
<dbReference type="GO" id="GO:0071949">
    <property type="term" value="F:FAD binding"/>
    <property type="evidence" value="ECO:0007669"/>
    <property type="project" value="InterPro"/>
</dbReference>
<dbReference type="InterPro" id="IPR018168">
    <property type="entry name" value="Ubi_Hdrlase_CS"/>
</dbReference>
<dbReference type="PANTHER" id="PTHR43876:SF8">
    <property type="entry name" value="2-OCTAPRENYL-6-METHOXYPHENOL HYDROXYLASE"/>
    <property type="match status" value="1"/>
</dbReference>
<dbReference type="Pfam" id="PF01494">
    <property type="entry name" value="FAD_binding_3"/>
    <property type="match status" value="1"/>
</dbReference>
<evidence type="ECO:0000256" key="7">
    <source>
        <dbReference type="ARBA" id="ARBA00023033"/>
    </source>
</evidence>
<dbReference type="NCBIfam" id="NF004356">
    <property type="entry name" value="PRK05732.1"/>
    <property type="match status" value="1"/>
</dbReference>